<keyword evidence="3" id="KW-1185">Reference proteome</keyword>
<dbReference type="RefSeq" id="WP_092680405.1">
    <property type="nucleotide sequence ID" value="NZ_FNMZ01000002.1"/>
</dbReference>
<dbReference type="InterPro" id="IPR009394">
    <property type="entry name" value="MmcB-like"/>
</dbReference>
<evidence type="ECO:0000256" key="1">
    <source>
        <dbReference type="SAM" id="MobiDB-lite"/>
    </source>
</evidence>
<evidence type="ECO:0008006" key="4">
    <source>
        <dbReference type="Google" id="ProtNLM"/>
    </source>
</evidence>
<dbReference type="STRING" id="356660.SAMN05444336_102125"/>
<accession>A0A1H2VNK6</accession>
<organism evidence="2 3">
    <name type="scientific">Albimonas donghaensis</name>
    <dbReference type="NCBI Taxonomy" id="356660"/>
    <lineage>
        <taxon>Bacteria</taxon>
        <taxon>Pseudomonadati</taxon>
        <taxon>Pseudomonadota</taxon>
        <taxon>Alphaproteobacteria</taxon>
        <taxon>Rhodobacterales</taxon>
        <taxon>Paracoccaceae</taxon>
        <taxon>Albimonas</taxon>
    </lineage>
</organism>
<gene>
    <name evidence="2" type="ORF">SAMN05444336_102125</name>
</gene>
<evidence type="ECO:0000313" key="2">
    <source>
        <dbReference type="EMBL" id="SDW69868.1"/>
    </source>
</evidence>
<feature type="region of interest" description="Disordered" evidence="1">
    <location>
        <begin position="1"/>
        <end position="22"/>
    </location>
</feature>
<dbReference type="Pfam" id="PF06319">
    <property type="entry name" value="MmcB-like"/>
    <property type="match status" value="1"/>
</dbReference>
<proteinExistence type="predicted"/>
<dbReference type="OrthoDB" id="5194526at2"/>
<dbReference type="SUPFAM" id="SSF52980">
    <property type="entry name" value="Restriction endonuclease-like"/>
    <property type="match status" value="1"/>
</dbReference>
<dbReference type="InterPro" id="IPR011335">
    <property type="entry name" value="Restrct_endonuc-II-like"/>
</dbReference>
<sequence length="167" mass="17872">MQTDPTRPPAPPDAPDAPPPEGTAPGFVLARGVCRGLIDLGFAPICEFVPARGLRADVFALGPKGEIWIVECKSGLPDFRSDRKWPGYLDWCERFFFAVDGAFPAEVLPEDQGLMRADGFGAEILRSPAPRPMAAARRKAMTLKAARVGAMRLRAALDPGLSALSGV</sequence>
<dbReference type="AlphaFoldDB" id="A0A1H2VNK6"/>
<evidence type="ECO:0000313" key="3">
    <source>
        <dbReference type="Proteomes" id="UP000199118"/>
    </source>
</evidence>
<reference evidence="2 3" key="1">
    <citation type="submission" date="2016-10" db="EMBL/GenBank/DDBJ databases">
        <authorList>
            <person name="de Groot N.N."/>
        </authorList>
    </citation>
    <scope>NUCLEOTIDE SEQUENCE [LARGE SCALE GENOMIC DNA]</scope>
    <source>
        <strain evidence="2 3">DSM 17890</strain>
    </source>
</reference>
<protein>
    <recommendedName>
        <fullName evidence="4">DNA repair protein MmcB-related protein</fullName>
    </recommendedName>
</protein>
<dbReference type="Proteomes" id="UP000199118">
    <property type="component" value="Unassembled WGS sequence"/>
</dbReference>
<dbReference type="EMBL" id="FNMZ01000002">
    <property type="protein sequence ID" value="SDW69868.1"/>
    <property type="molecule type" value="Genomic_DNA"/>
</dbReference>
<name>A0A1H2VNK6_9RHOB</name>